<feature type="transmembrane region" description="Helical" evidence="5">
    <location>
        <begin position="347"/>
        <end position="373"/>
    </location>
</feature>
<comment type="caution">
    <text evidence="7">The sequence shown here is derived from an EMBL/GenBank/DDBJ whole genome shotgun (WGS) entry which is preliminary data.</text>
</comment>
<feature type="transmembrane region" description="Helical" evidence="5">
    <location>
        <begin position="185"/>
        <end position="205"/>
    </location>
</feature>
<feature type="transmembrane region" description="Helical" evidence="5">
    <location>
        <begin position="92"/>
        <end position="111"/>
    </location>
</feature>
<feature type="transmembrane region" description="Helical" evidence="5">
    <location>
        <begin position="426"/>
        <end position="442"/>
    </location>
</feature>
<feature type="transmembrane region" description="Helical" evidence="5">
    <location>
        <begin position="379"/>
        <end position="405"/>
    </location>
</feature>
<dbReference type="Gene3D" id="1.20.1250.20">
    <property type="entry name" value="MFS general substrate transporter like domains"/>
    <property type="match status" value="1"/>
</dbReference>
<feature type="transmembrane region" description="Helical" evidence="5">
    <location>
        <begin position="241"/>
        <end position="261"/>
    </location>
</feature>
<evidence type="ECO:0000256" key="4">
    <source>
        <dbReference type="ARBA" id="ARBA00023136"/>
    </source>
</evidence>
<keyword evidence="3 5" id="KW-1133">Transmembrane helix</keyword>
<evidence type="ECO:0000313" key="7">
    <source>
        <dbReference type="EMBL" id="GAA3803886.1"/>
    </source>
</evidence>
<reference evidence="8" key="1">
    <citation type="journal article" date="2019" name="Int. J. Syst. Evol. Microbiol.">
        <title>The Global Catalogue of Microorganisms (GCM) 10K type strain sequencing project: providing services to taxonomists for standard genome sequencing and annotation.</title>
        <authorList>
            <consortium name="The Broad Institute Genomics Platform"/>
            <consortium name="The Broad Institute Genome Sequencing Center for Infectious Disease"/>
            <person name="Wu L."/>
            <person name="Ma J."/>
        </authorList>
    </citation>
    <scope>NUCLEOTIDE SEQUENCE [LARGE SCALE GENOMIC DNA]</scope>
    <source>
        <strain evidence="8">JCM 16953</strain>
    </source>
</reference>
<feature type="domain" description="Major facilitator superfamily (MFS) profile" evidence="6">
    <location>
        <begin position="26"/>
        <end position="478"/>
    </location>
</feature>
<keyword evidence="2 5" id="KW-0812">Transmembrane</keyword>
<feature type="transmembrane region" description="Helical" evidence="5">
    <location>
        <begin position="117"/>
        <end position="139"/>
    </location>
</feature>
<feature type="transmembrane region" description="Helical" evidence="5">
    <location>
        <begin position="317"/>
        <end position="335"/>
    </location>
</feature>
<dbReference type="EMBL" id="BAABAH010000001">
    <property type="protein sequence ID" value="GAA3803886.1"/>
    <property type="molecule type" value="Genomic_DNA"/>
</dbReference>
<dbReference type="Proteomes" id="UP001501821">
    <property type="component" value="Unassembled WGS sequence"/>
</dbReference>
<feature type="transmembrane region" description="Helical" evidence="5">
    <location>
        <begin position="217"/>
        <end position="235"/>
    </location>
</feature>
<feature type="transmembrane region" description="Helical" evidence="5">
    <location>
        <begin position="24"/>
        <end position="44"/>
    </location>
</feature>
<accession>A0ABP7HVQ9</accession>
<protein>
    <submittedName>
        <fullName evidence="7">MFS transporter</fullName>
    </submittedName>
</protein>
<dbReference type="InterPro" id="IPR011701">
    <property type="entry name" value="MFS"/>
</dbReference>
<dbReference type="PROSITE" id="PS50850">
    <property type="entry name" value="MFS"/>
    <property type="match status" value="1"/>
</dbReference>
<evidence type="ECO:0000256" key="1">
    <source>
        <dbReference type="ARBA" id="ARBA00004651"/>
    </source>
</evidence>
<feature type="transmembrane region" description="Helical" evidence="5">
    <location>
        <begin position="454"/>
        <end position="472"/>
    </location>
</feature>
<evidence type="ECO:0000256" key="5">
    <source>
        <dbReference type="SAM" id="Phobius"/>
    </source>
</evidence>
<keyword evidence="4 5" id="KW-0472">Membrane</keyword>
<dbReference type="InterPro" id="IPR036259">
    <property type="entry name" value="MFS_trans_sf"/>
</dbReference>
<dbReference type="Gene3D" id="1.20.1720.10">
    <property type="entry name" value="Multidrug resistance protein D"/>
    <property type="match status" value="1"/>
</dbReference>
<evidence type="ECO:0000313" key="8">
    <source>
        <dbReference type="Proteomes" id="UP001501821"/>
    </source>
</evidence>
<evidence type="ECO:0000256" key="3">
    <source>
        <dbReference type="ARBA" id="ARBA00022989"/>
    </source>
</evidence>
<feature type="transmembrane region" description="Helical" evidence="5">
    <location>
        <begin position="151"/>
        <end position="173"/>
    </location>
</feature>
<keyword evidence="8" id="KW-1185">Reference proteome</keyword>
<proteinExistence type="predicted"/>
<feature type="transmembrane region" description="Helical" evidence="5">
    <location>
        <begin position="290"/>
        <end position="311"/>
    </location>
</feature>
<gene>
    <name evidence="7" type="ORF">GCM10022242_03960</name>
</gene>
<comment type="subcellular location">
    <subcellularLocation>
        <location evidence="1">Cell membrane</location>
        <topology evidence="1">Multi-pass membrane protein</topology>
    </subcellularLocation>
</comment>
<evidence type="ECO:0000256" key="2">
    <source>
        <dbReference type="ARBA" id="ARBA00022692"/>
    </source>
</evidence>
<dbReference type="RefSeq" id="WP_344772108.1">
    <property type="nucleotide sequence ID" value="NZ_BAABAH010000001.1"/>
</dbReference>
<organism evidence="7 8">
    <name type="scientific">Nocardioides panacisoli</name>
    <dbReference type="NCBI Taxonomy" id="627624"/>
    <lineage>
        <taxon>Bacteria</taxon>
        <taxon>Bacillati</taxon>
        <taxon>Actinomycetota</taxon>
        <taxon>Actinomycetes</taxon>
        <taxon>Propionibacteriales</taxon>
        <taxon>Nocardioidaceae</taxon>
        <taxon>Nocardioides</taxon>
    </lineage>
</organism>
<name>A0ABP7HVQ9_9ACTN</name>
<dbReference type="SUPFAM" id="SSF103473">
    <property type="entry name" value="MFS general substrate transporter"/>
    <property type="match status" value="1"/>
</dbReference>
<dbReference type="InterPro" id="IPR020846">
    <property type="entry name" value="MFS_dom"/>
</dbReference>
<dbReference type="PANTHER" id="PTHR42718:SF39">
    <property type="entry name" value="ACTINORHODIN TRANSPORTER-RELATED"/>
    <property type="match status" value="1"/>
</dbReference>
<dbReference type="PANTHER" id="PTHR42718">
    <property type="entry name" value="MAJOR FACILITATOR SUPERFAMILY MULTIDRUG TRANSPORTER MFSC"/>
    <property type="match status" value="1"/>
</dbReference>
<feature type="transmembrane region" description="Helical" evidence="5">
    <location>
        <begin position="64"/>
        <end position="80"/>
    </location>
</feature>
<dbReference type="CDD" id="cd17321">
    <property type="entry name" value="MFS_MMR_MDR_like"/>
    <property type="match status" value="1"/>
</dbReference>
<evidence type="ECO:0000259" key="6">
    <source>
        <dbReference type="PROSITE" id="PS50850"/>
    </source>
</evidence>
<dbReference type="Pfam" id="PF07690">
    <property type="entry name" value="MFS_1"/>
    <property type="match status" value="1"/>
</dbReference>
<sequence>MTTRTLDPTTAPTRRGRTPALSEWLPLAVLLGGTFLVVLDFFIVNVGLPEIQRDLGAGDTALEWLVAGYGLSFGGLLMAASRLGERWGRHRMYAAGVLVFVLASTACGLARGVEVLVVARIAQGLGAAMLAPMVLALLGDVYDGPRRLRALAAYSTVMGVAAACGQLVGGALIAADPAGLGWRSIFLVNLPLGLVVLAGAARVLPRNAGDRDSRVDVPGLVLVTAATTAVILPLLEGRRLGWPEWTWGSLALGGVLALVLVRRTRSLAQRGAAPLFHPAAFGSGLVRRGLVGQALLFCGMASYFMVLALYLQVGRGLGPLPSGLVFTPMALAYMVGTRRAAPLVARFGGGAVVGGAAAFTCGHLLVLLAVGSIGTGGDVLWLVPGLVVAGAGMGVCLSALVGSVMGAVEPRHAATVSGALSTVQQLGNAVGVALIGIVYFGATARGADVAFERSLWWLAAGTTALAVLATRLTGNAGRVSRLDQG</sequence>